<evidence type="ECO:0000259" key="3">
    <source>
        <dbReference type="Pfam" id="PF25954"/>
    </source>
</evidence>
<evidence type="ECO:0000259" key="5">
    <source>
        <dbReference type="Pfam" id="PF25973"/>
    </source>
</evidence>
<reference evidence="6" key="1">
    <citation type="submission" date="2020-10" db="EMBL/GenBank/DDBJ databases">
        <authorList>
            <person name="Gilroy R."/>
        </authorList>
    </citation>
    <scope>NUCLEOTIDE SEQUENCE</scope>
    <source>
        <strain evidence="6">D3-1215</strain>
    </source>
</reference>
<dbReference type="Gene3D" id="2.40.30.170">
    <property type="match status" value="1"/>
</dbReference>
<evidence type="ECO:0000256" key="2">
    <source>
        <dbReference type="SAM" id="SignalP"/>
    </source>
</evidence>
<organism evidence="6 7">
    <name type="scientific">Candidatus Enterocola intestinipullorum</name>
    <dbReference type="NCBI Taxonomy" id="2840783"/>
    <lineage>
        <taxon>Bacteria</taxon>
        <taxon>Pseudomonadati</taxon>
        <taxon>Bacteroidota</taxon>
        <taxon>Bacteroidia</taxon>
        <taxon>Bacteroidales</taxon>
        <taxon>Candidatus Enterocola</taxon>
    </lineage>
</organism>
<name>A0A9D9EGI0_9BACT</name>
<feature type="signal peptide" evidence="2">
    <location>
        <begin position="1"/>
        <end position="19"/>
    </location>
</feature>
<dbReference type="SUPFAM" id="SSF111369">
    <property type="entry name" value="HlyD-like secretion proteins"/>
    <property type="match status" value="1"/>
</dbReference>
<comment type="caution">
    <text evidence="6">The sequence shown here is derived from an EMBL/GenBank/DDBJ whole genome shotgun (WGS) entry which is preliminary data.</text>
</comment>
<feature type="domain" description="CzcB-like barrel-sandwich hybrid" evidence="5">
    <location>
        <begin position="66"/>
        <end position="185"/>
    </location>
</feature>
<gene>
    <name evidence="6" type="ORF">IAC32_07100</name>
</gene>
<evidence type="ECO:0000256" key="1">
    <source>
        <dbReference type="ARBA" id="ARBA00009477"/>
    </source>
</evidence>
<keyword evidence="2" id="KW-0732">Signal</keyword>
<dbReference type="Gene3D" id="2.40.50.100">
    <property type="match status" value="1"/>
</dbReference>
<dbReference type="InterPro" id="IPR058627">
    <property type="entry name" value="MdtA-like_C"/>
</dbReference>
<accession>A0A9D9EGI0</accession>
<evidence type="ECO:0000313" key="6">
    <source>
        <dbReference type="EMBL" id="MBO8447492.1"/>
    </source>
</evidence>
<dbReference type="AlphaFoldDB" id="A0A9D9EGI0"/>
<protein>
    <submittedName>
        <fullName evidence="6">Efflux RND transporter periplasmic adaptor subunit</fullName>
    </submittedName>
</protein>
<dbReference type="InterPro" id="IPR058792">
    <property type="entry name" value="Beta-barrel_RND_2"/>
</dbReference>
<dbReference type="GO" id="GO:0015562">
    <property type="term" value="F:efflux transmembrane transporter activity"/>
    <property type="evidence" value="ECO:0007669"/>
    <property type="project" value="TreeGrafter"/>
</dbReference>
<dbReference type="NCBIfam" id="TIGR01730">
    <property type="entry name" value="RND_mfp"/>
    <property type="match status" value="1"/>
</dbReference>
<feature type="chain" id="PRO_5039635830" evidence="2">
    <location>
        <begin position="20"/>
        <end position="345"/>
    </location>
</feature>
<comment type="similarity">
    <text evidence="1">Belongs to the membrane fusion protein (MFP) (TC 8.A.1) family.</text>
</comment>
<sequence>MKKYLCVSVCVPVLLSACASPHKESGRETVKVEEYEVRANMSSSPSVHYVGQVEENYSAALSFPRGGLVKEVYVTPGDKVAKGDVLAVMDKTAAESALDAARASLVQARDAYSRLKQVYDSGSLAEVKWIEIQTKLQQAEAVEKSARKILEDCDLKAPFAGVVSSRNAESGMNMLPSQPVVVLSDIASVRIRISVPENEIAGINLGQKAKVGIAALGNGIFTGEVVEKGVKADNLSHSYPVRISVDNVGGQIMPGMVCKVILENNGFNHGFSVPAAAIGIAPEGRYLWVDSCGVAKRRFVETGDFDGNKVWIENGLDEGDKVIVSGFLKLNEGCAVHAVEADSIS</sequence>
<dbReference type="GO" id="GO:1990281">
    <property type="term" value="C:efflux pump complex"/>
    <property type="evidence" value="ECO:0007669"/>
    <property type="project" value="TreeGrafter"/>
</dbReference>
<reference evidence="6" key="2">
    <citation type="journal article" date="2021" name="PeerJ">
        <title>Extensive microbial diversity within the chicken gut microbiome revealed by metagenomics and culture.</title>
        <authorList>
            <person name="Gilroy R."/>
            <person name="Ravi A."/>
            <person name="Getino M."/>
            <person name="Pursley I."/>
            <person name="Horton D.L."/>
            <person name="Alikhan N.F."/>
            <person name="Baker D."/>
            <person name="Gharbi K."/>
            <person name="Hall N."/>
            <person name="Watson M."/>
            <person name="Adriaenssens E.M."/>
            <person name="Foster-Nyarko E."/>
            <person name="Jarju S."/>
            <person name="Secka A."/>
            <person name="Antonio M."/>
            <person name="Oren A."/>
            <person name="Chaudhuri R.R."/>
            <person name="La Ragione R."/>
            <person name="Hildebrand F."/>
            <person name="Pallen M.J."/>
        </authorList>
    </citation>
    <scope>NUCLEOTIDE SEQUENCE</scope>
    <source>
        <strain evidence="6">D3-1215</strain>
    </source>
</reference>
<proteinExistence type="inferred from homology"/>
<feature type="domain" description="Multidrug resistance protein MdtA-like C-terminal permuted SH3" evidence="4">
    <location>
        <begin position="273"/>
        <end position="326"/>
    </location>
</feature>
<dbReference type="PANTHER" id="PTHR30469:SF20">
    <property type="entry name" value="EFFLUX RND TRANSPORTER PERIPLASMIC ADAPTOR SUBUNIT"/>
    <property type="match status" value="1"/>
</dbReference>
<evidence type="ECO:0000259" key="4">
    <source>
        <dbReference type="Pfam" id="PF25967"/>
    </source>
</evidence>
<evidence type="ECO:0000313" key="7">
    <source>
        <dbReference type="Proteomes" id="UP000823637"/>
    </source>
</evidence>
<dbReference type="InterPro" id="IPR058647">
    <property type="entry name" value="BSH_CzcB-like"/>
</dbReference>
<dbReference type="EMBL" id="JADIMR010000104">
    <property type="protein sequence ID" value="MBO8447492.1"/>
    <property type="molecule type" value="Genomic_DNA"/>
</dbReference>
<dbReference type="PROSITE" id="PS51257">
    <property type="entry name" value="PROKAR_LIPOPROTEIN"/>
    <property type="match status" value="1"/>
</dbReference>
<dbReference type="Pfam" id="PF25967">
    <property type="entry name" value="RND-MFP_C"/>
    <property type="match status" value="1"/>
</dbReference>
<dbReference type="InterPro" id="IPR006143">
    <property type="entry name" value="RND_pump_MFP"/>
</dbReference>
<feature type="domain" description="CusB-like beta-barrel" evidence="3">
    <location>
        <begin position="191"/>
        <end position="264"/>
    </location>
</feature>
<dbReference type="PANTHER" id="PTHR30469">
    <property type="entry name" value="MULTIDRUG RESISTANCE PROTEIN MDTA"/>
    <property type="match status" value="1"/>
</dbReference>
<dbReference type="Gene3D" id="2.40.420.20">
    <property type="match status" value="1"/>
</dbReference>
<dbReference type="Proteomes" id="UP000823637">
    <property type="component" value="Unassembled WGS sequence"/>
</dbReference>
<dbReference type="Pfam" id="PF25973">
    <property type="entry name" value="BSH_CzcB"/>
    <property type="match status" value="1"/>
</dbReference>
<dbReference type="Pfam" id="PF25954">
    <property type="entry name" value="Beta-barrel_RND_2"/>
    <property type="match status" value="1"/>
</dbReference>